<dbReference type="PANTHER" id="PTHR48011:SF4">
    <property type="entry name" value="MITOGEN-ACTIVATED PROTEIN KINASE KINASE KINASE 19"/>
    <property type="match status" value="1"/>
</dbReference>
<sequence length="1305" mass="153300">MNNSLDVGSRNIFTIIQTIDGKKPFQLVRNVDMTYTLIPSGLSIKELEAQNATIIYTGSMQAGSDQQSRIIHLSIKKSDNKIEHHEITIQTNVFTDFITQHQKEYRRYCKEKIQQNLSPWKQKLFQNLENILENDHLCLSFFPKMMHFLDSMRTYQESHQMNPRFFSDGRLSMSFLSIEKAKTGNVVRLVSKNASDKEEWSLFIPIGKWINLSDDQAIVRMQNKNNAPDLFQITRNPDESFNVQELSEDYHQGRGNYNPKTRKYSSTLRMAKRKSTILRELDREFPEIVAQIPLNIFINSAGLNLKKFEKHLDYRGLSIERYTCIQMSNGSFLLKDAETDWEIELSVKPGNKPFISESQLLETIEKLSMNQQIWTQRLKPFFNITQTKKTSFTRPSQLIREYTHFYSASDNSDLINIDHHVFMLNPAEVTINVQGKEQQNILIQGMRIVKSYPNFSAHPALFTTSIFLLKPDGNQIQIHLDSTNDREADELIFLKNILTSQLIQAWENAEEFMLPIGQGKQSTVYRYSPETVIIVPKKGISMEIPKRISHAGKVLQNTRRSLKVLEEQGNPGDNNTVFLMNYIPGKSLECWNGASISFFDQLEIAMELSENLEEIHERNLVHNDIKPANIMVDDKSGKKVITDYGQMMSTSDQDNDNYLMTGSPPYTNMNLCRKQQGDVYQMGWTLFETIHKDSSNYPGQGVYPISLSQQIIENSGRERLLGLWIAFRLEKFKNILTSNQTFKIFSDNFFDYIQLPELGAFRHKEKSLMIQLFKMQKKILDQFKNEIGSNIDNAPAVIDKLFEKYKYSQHHDVFMKYFEIQLKSQQIETAISQLEKSEEIAINKILSALGLKTNDSKIINDLLFSFKKFLKKENGFKKDPVECCKKIFNSTSNFLFNKDKCFQNLRTFFPDQTIYNEYIRWLKRNPDPSQIFHLVCRSINTGWGLQDHAAYQLENDFSSDFQHIFPNQFQSNVIEAFWDYFKTELNKTKKYNHKIKEKLLTFFKNNPLLLNAYVLYRNEEIDQNKLSLIFSEHTDKNIIPKLLEFLKNNWETFETCWKKAVHERLLSQIKTTLNFTTNNQWLIPEGWTDDFFRELQNLHNLKYFGSFHNKTALRTIIKNVFNKRRELPVKNAQTIIQRLTQNDPFHVSAEQVQEFLFEYFFLLSEKMINPDVEKIAGISDIKDLIAYLQYRYAKIQVEGMFKHYQDNPSHENLHALIEVTKKMISINSKDPEILSFLYVLKDIFKSKFQYARFRWIDISIQELEKYLKYYQKPMVWFMRQAHKKGWYRISGFFENKISNILRKSA</sequence>
<evidence type="ECO:0000313" key="2">
    <source>
        <dbReference type="EMBL" id="EFK96706.1"/>
    </source>
</evidence>
<gene>
    <name evidence="2" type="ORF">LDC_1267</name>
</gene>
<dbReference type="Pfam" id="PF00069">
    <property type="entry name" value="Pkinase"/>
    <property type="match status" value="1"/>
</dbReference>
<dbReference type="Gene3D" id="1.10.510.10">
    <property type="entry name" value="Transferase(Phosphotransferase) domain 1"/>
    <property type="match status" value="1"/>
</dbReference>
<proteinExistence type="predicted"/>
<dbReference type="SUPFAM" id="SSF56112">
    <property type="entry name" value="Protein kinase-like (PK-like)"/>
    <property type="match status" value="1"/>
</dbReference>
<comment type="caution">
    <text evidence="2">The sequence shown here is derived from an EMBL/GenBank/DDBJ whole genome shotgun (WGS) entry which is preliminary data.</text>
</comment>
<evidence type="ECO:0000259" key="1">
    <source>
        <dbReference type="PROSITE" id="PS50011"/>
    </source>
</evidence>
<dbReference type="EMBL" id="ADZX01000421">
    <property type="protein sequence ID" value="EFK96706.1"/>
    <property type="molecule type" value="Genomic_DNA"/>
</dbReference>
<dbReference type="InterPro" id="IPR011009">
    <property type="entry name" value="Kinase-like_dom_sf"/>
</dbReference>
<dbReference type="InterPro" id="IPR000719">
    <property type="entry name" value="Prot_kinase_dom"/>
</dbReference>
<dbReference type="PROSITE" id="PS00108">
    <property type="entry name" value="PROTEIN_KINASE_ST"/>
    <property type="match status" value="1"/>
</dbReference>
<dbReference type="PROSITE" id="PS50011">
    <property type="entry name" value="PROTEIN_KINASE_DOM"/>
    <property type="match status" value="1"/>
</dbReference>
<reference evidence="2" key="1">
    <citation type="submission" date="2010-07" db="EMBL/GenBank/DDBJ databases">
        <authorList>
            <consortium name="CONSOLIDER consortium CSD2007-00005"/>
            <person name="Guazzaroni M.-E."/>
            <person name="Richter M."/>
            <person name="Garcia-Salamanca A."/>
            <person name="Yarza P."/>
            <person name="Ferrer M."/>
        </authorList>
    </citation>
    <scope>NUCLEOTIDE SEQUENCE</scope>
</reference>
<dbReference type="InterPro" id="IPR008271">
    <property type="entry name" value="Ser/Thr_kinase_AS"/>
</dbReference>
<dbReference type="GO" id="GO:0005524">
    <property type="term" value="F:ATP binding"/>
    <property type="evidence" value="ECO:0007669"/>
    <property type="project" value="InterPro"/>
</dbReference>
<dbReference type="GO" id="GO:0007165">
    <property type="term" value="P:signal transduction"/>
    <property type="evidence" value="ECO:0007669"/>
    <property type="project" value="TreeGrafter"/>
</dbReference>
<dbReference type="InterPro" id="IPR052751">
    <property type="entry name" value="Plant_MAPKKK"/>
</dbReference>
<accession>D9PIB1</accession>
<organism evidence="2">
    <name type="scientific">sediment metagenome</name>
    <dbReference type="NCBI Taxonomy" id="749907"/>
    <lineage>
        <taxon>unclassified sequences</taxon>
        <taxon>metagenomes</taxon>
        <taxon>ecological metagenomes</taxon>
    </lineage>
</organism>
<reference evidence="2" key="2">
    <citation type="journal article" date="2011" name="Microb. Ecol.">
        <title>Taxonomic and Functional Metagenomic Profiling of the Microbial Community in the Anoxic Sediment of a Sub-saline Shallow Lake (Laguna de Carrizo, Central Spain).</title>
        <authorList>
            <person name="Ferrer M."/>
            <person name="Guazzaroni M.E."/>
            <person name="Richter M."/>
            <person name="Garcia-Salamanca A."/>
            <person name="Yarza P."/>
            <person name="Suarez-Suarez A."/>
            <person name="Solano J."/>
            <person name="Alcaide M."/>
            <person name="van Dillewijn P."/>
            <person name="Molina-Henares M.A."/>
            <person name="Lopez-Cortes N."/>
            <person name="Al-Ramahi Y."/>
            <person name="Guerrero C."/>
            <person name="Acosta A."/>
            <person name="de Eugenio L.I."/>
            <person name="Martinez V."/>
            <person name="Marques S."/>
            <person name="Rojo F."/>
            <person name="Santero E."/>
            <person name="Genilloud O."/>
            <person name="Perez-Perez J."/>
            <person name="Rossello-Mora R."/>
            <person name="Ramos J.L."/>
        </authorList>
    </citation>
    <scope>NUCLEOTIDE SEQUENCE</scope>
</reference>
<protein>
    <recommendedName>
        <fullName evidence="1">Protein kinase domain-containing protein</fullName>
    </recommendedName>
</protein>
<name>D9PIB1_9ZZZZ</name>
<dbReference type="GO" id="GO:0004672">
    <property type="term" value="F:protein kinase activity"/>
    <property type="evidence" value="ECO:0007669"/>
    <property type="project" value="InterPro"/>
</dbReference>
<feature type="domain" description="Protein kinase" evidence="1">
    <location>
        <begin position="510"/>
        <end position="814"/>
    </location>
</feature>
<dbReference type="PANTHER" id="PTHR48011">
    <property type="entry name" value="CCR4-NOT TRANSCRIPTIONAL COMPLEX SUBUNIT CAF120-RELATED"/>
    <property type="match status" value="1"/>
</dbReference>